<proteinExistence type="predicted"/>
<feature type="transmembrane region" description="Helical" evidence="1">
    <location>
        <begin position="295"/>
        <end position="314"/>
    </location>
</feature>
<reference evidence="3" key="1">
    <citation type="journal article" date="2019" name="Int. J. Syst. Evol. Microbiol.">
        <title>The Global Catalogue of Microorganisms (GCM) 10K type strain sequencing project: providing services to taxonomists for standard genome sequencing and annotation.</title>
        <authorList>
            <consortium name="The Broad Institute Genomics Platform"/>
            <consortium name="The Broad Institute Genome Sequencing Center for Infectious Disease"/>
            <person name="Wu L."/>
            <person name="Ma J."/>
        </authorList>
    </citation>
    <scope>NUCLEOTIDE SEQUENCE [LARGE SCALE GENOMIC DNA]</scope>
    <source>
        <strain evidence="3">CCUG 57942</strain>
    </source>
</reference>
<dbReference type="InterPro" id="IPR036259">
    <property type="entry name" value="MFS_trans_sf"/>
</dbReference>
<feature type="transmembrane region" description="Helical" evidence="1">
    <location>
        <begin position="354"/>
        <end position="380"/>
    </location>
</feature>
<dbReference type="EMBL" id="JBHUJB010000047">
    <property type="protein sequence ID" value="MFD2159613.1"/>
    <property type="molecule type" value="Genomic_DNA"/>
</dbReference>
<dbReference type="InterPro" id="IPR043745">
    <property type="entry name" value="DUF5690"/>
</dbReference>
<feature type="transmembrane region" description="Helical" evidence="1">
    <location>
        <begin position="47"/>
        <end position="64"/>
    </location>
</feature>
<feature type="transmembrane region" description="Helical" evidence="1">
    <location>
        <begin position="7"/>
        <end position="27"/>
    </location>
</feature>
<accession>A0ABW4ZC73</accession>
<keyword evidence="1" id="KW-0812">Transmembrane</keyword>
<feature type="transmembrane region" description="Helical" evidence="1">
    <location>
        <begin position="320"/>
        <end position="342"/>
    </location>
</feature>
<dbReference type="Proteomes" id="UP001597389">
    <property type="component" value="Unassembled WGS sequence"/>
</dbReference>
<dbReference type="RefSeq" id="WP_377178326.1">
    <property type="nucleotide sequence ID" value="NZ_JBHUJB010000047.1"/>
</dbReference>
<organism evidence="2 3">
    <name type="scientific">Rubritalea tangerina</name>
    <dbReference type="NCBI Taxonomy" id="430798"/>
    <lineage>
        <taxon>Bacteria</taxon>
        <taxon>Pseudomonadati</taxon>
        <taxon>Verrucomicrobiota</taxon>
        <taxon>Verrucomicrobiia</taxon>
        <taxon>Verrucomicrobiales</taxon>
        <taxon>Rubritaleaceae</taxon>
        <taxon>Rubritalea</taxon>
    </lineage>
</organism>
<keyword evidence="3" id="KW-1185">Reference proteome</keyword>
<feature type="transmembrane region" description="Helical" evidence="1">
    <location>
        <begin position="218"/>
        <end position="237"/>
    </location>
</feature>
<feature type="transmembrane region" description="Helical" evidence="1">
    <location>
        <begin position="76"/>
        <end position="95"/>
    </location>
</feature>
<feature type="transmembrane region" description="Helical" evidence="1">
    <location>
        <begin position="132"/>
        <end position="150"/>
    </location>
</feature>
<feature type="transmembrane region" description="Helical" evidence="1">
    <location>
        <begin position="392"/>
        <end position="409"/>
    </location>
</feature>
<evidence type="ECO:0000256" key="1">
    <source>
        <dbReference type="SAM" id="Phobius"/>
    </source>
</evidence>
<keyword evidence="1" id="KW-1133">Transmembrane helix</keyword>
<feature type="transmembrane region" description="Helical" evidence="1">
    <location>
        <begin position="170"/>
        <end position="191"/>
    </location>
</feature>
<dbReference type="SUPFAM" id="SSF103473">
    <property type="entry name" value="MFS general substrate transporter"/>
    <property type="match status" value="1"/>
</dbReference>
<comment type="caution">
    <text evidence="2">The sequence shown here is derived from an EMBL/GenBank/DDBJ whole genome shotgun (WGS) entry which is preliminary data.</text>
</comment>
<name>A0ABW4ZC73_9BACT</name>
<sequence length="436" mass="48225">MIINRAILWNGLAVMAAFLTYYCMYAFRKPFSVLEYDMEWLGMGLKEVVVISQILGYTAAKFIGTRLCSGLHRENVFQGLLGCIVGALLSLWMMALLPMEWAIVCLFFNGLSLGMVWGMVMRPLEGRNASEFLMAGLCCSFIVASGDVKSAGKWLLGESWFQQWSGGNALWMPFALGVFYLIPFGLAAYLLTRLPKPSAEDIAARSERHAMSGEECRHFLRSCSRVLVPLALVYFMLTAYRDYRDNFQADLLIELGEGSTDIFSVVERRVAFFVIVVTGLLILFRNHLNALRASMSVMVLGLVMCVVVTVLRQSGTVSPMVWMMLTGVGAYLCYIPFNCILFERIVALTKSPGNAVFAIMLFDGVGYLGSIGLTAISGVLETKSRVQFFDHYTWVIGVLGITALLWSMVNLRRLSLAHEGEKSESCVGAGGVKSCA</sequence>
<dbReference type="Pfam" id="PF18943">
    <property type="entry name" value="DUF5690"/>
    <property type="match status" value="1"/>
</dbReference>
<gene>
    <name evidence="2" type="ORF">ACFSW8_11930</name>
</gene>
<feature type="transmembrane region" description="Helical" evidence="1">
    <location>
        <begin position="270"/>
        <end position="288"/>
    </location>
</feature>
<feature type="transmembrane region" description="Helical" evidence="1">
    <location>
        <begin position="101"/>
        <end position="120"/>
    </location>
</feature>
<protein>
    <submittedName>
        <fullName evidence="2">DUF5690 family protein</fullName>
    </submittedName>
</protein>
<evidence type="ECO:0000313" key="2">
    <source>
        <dbReference type="EMBL" id="MFD2159613.1"/>
    </source>
</evidence>
<keyword evidence="1" id="KW-0472">Membrane</keyword>
<evidence type="ECO:0000313" key="3">
    <source>
        <dbReference type="Proteomes" id="UP001597389"/>
    </source>
</evidence>